<accession>A0A9P5SKX3</accession>
<sequence>HLATSMALVAAARHMTMVLPMTSSDTLPAYTPRFVVVAIPSDIPPCYELQNTAPPEANGEAPNTSLPQEPSMAEQQQAPVCSESTSALKPSSSPSPQQAVVPSPA</sequence>
<gene>
    <name evidence="2" type="ORF">BG006_007887</name>
</gene>
<feature type="compositionally biased region" description="Polar residues" evidence="1">
    <location>
        <begin position="61"/>
        <end position="89"/>
    </location>
</feature>
<dbReference type="Proteomes" id="UP000696485">
    <property type="component" value="Unassembled WGS sequence"/>
</dbReference>
<dbReference type="EMBL" id="JAAAUY010000511">
    <property type="protein sequence ID" value="KAF9329042.1"/>
    <property type="molecule type" value="Genomic_DNA"/>
</dbReference>
<organism evidence="2 3">
    <name type="scientific">Podila minutissima</name>
    <dbReference type="NCBI Taxonomy" id="64525"/>
    <lineage>
        <taxon>Eukaryota</taxon>
        <taxon>Fungi</taxon>
        <taxon>Fungi incertae sedis</taxon>
        <taxon>Mucoromycota</taxon>
        <taxon>Mortierellomycotina</taxon>
        <taxon>Mortierellomycetes</taxon>
        <taxon>Mortierellales</taxon>
        <taxon>Mortierellaceae</taxon>
        <taxon>Podila</taxon>
    </lineage>
</organism>
<evidence type="ECO:0000313" key="2">
    <source>
        <dbReference type="EMBL" id="KAF9329042.1"/>
    </source>
</evidence>
<proteinExistence type="predicted"/>
<keyword evidence="3" id="KW-1185">Reference proteome</keyword>
<dbReference type="AlphaFoldDB" id="A0A9P5SKX3"/>
<comment type="caution">
    <text evidence="2">The sequence shown here is derived from an EMBL/GenBank/DDBJ whole genome shotgun (WGS) entry which is preliminary data.</text>
</comment>
<feature type="compositionally biased region" description="Low complexity" evidence="1">
    <location>
        <begin position="90"/>
        <end position="105"/>
    </location>
</feature>
<reference evidence="2" key="1">
    <citation type="journal article" date="2020" name="Fungal Divers.">
        <title>Resolving the Mortierellaceae phylogeny through synthesis of multi-gene phylogenetics and phylogenomics.</title>
        <authorList>
            <person name="Vandepol N."/>
            <person name="Liber J."/>
            <person name="Desiro A."/>
            <person name="Na H."/>
            <person name="Kennedy M."/>
            <person name="Barry K."/>
            <person name="Grigoriev I.V."/>
            <person name="Miller A.N."/>
            <person name="O'Donnell K."/>
            <person name="Stajich J.E."/>
            <person name="Bonito G."/>
        </authorList>
    </citation>
    <scope>NUCLEOTIDE SEQUENCE</scope>
    <source>
        <strain evidence="2">NVP1</strain>
    </source>
</reference>
<name>A0A9P5SKX3_9FUNG</name>
<evidence type="ECO:0000313" key="3">
    <source>
        <dbReference type="Proteomes" id="UP000696485"/>
    </source>
</evidence>
<protein>
    <submittedName>
        <fullName evidence="2">Uncharacterized protein</fullName>
    </submittedName>
</protein>
<feature type="non-terminal residue" evidence="2">
    <location>
        <position position="1"/>
    </location>
</feature>
<evidence type="ECO:0000256" key="1">
    <source>
        <dbReference type="SAM" id="MobiDB-lite"/>
    </source>
</evidence>
<feature type="region of interest" description="Disordered" evidence="1">
    <location>
        <begin position="47"/>
        <end position="105"/>
    </location>
</feature>